<organism evidence="1 2">
    <name type="scientific">Mycobacteroides salmoniphilum</name>
    <dbReference type="NCBI Taxonomy" id="404941"/>
    <lineage>
        <taxon>Bacteria</taxon>
        <taxon>Bacillati</taxon>
        <taxon>Actinomycetota</taxon>
        <taxon>Actinomycetes</taxon>
        <taxon>Mycobacteriales</taxon>
        <taxon>Mycobacteriaceae</taxon>
        <taxon>Mycobacteroides</taxon>
    </lineage>
</organism>
<sequence>MSQTESRHDEQSLNFKNYSDMTNADKIRAAEIMYGTGSRQHEAAIKKFSR</sequence>
<dbReference type="Proteomes" id="UP000294604">
    <property type="component" value="Unassembled WGS sequence"/>
</dbReference>
<name>A0A4R8T019_9MYCO</name>
<dbReference type="EMBL" id="PECL01000002">
    <property type="protein sequence ID" value="TEA09199.1"/>
    <property type="molecule type" value="Genomic_DNA"/>
</dbReference>
<dbReference type="RefSeq" id="WP_191988221.1">
    <property type="nucleotide sequence ID" value="NZ_PECL01000002.1"/>
</dbReference>
<gene>
    <name evidence="1" type="ORF">CCUG60884_00189</name>
</gene>
<protein>
    <submittedName>
        <fullName evidence="1">Uncharacterized protein</fullName>
    </submittedName>
</protein>
<evidence type="ECO:0000313" key="2">
    <source>
        <dbReference type="Proteomes" id="UP000294604"/>
    </source>
</evidence>
<dbReference type="AlphaFoldDB" id="A0A4R8T019"/>
<evidence type="ECO:0000313" key="1">
    <source>
        <dbReference type="EMBL" id="TEA09199.1"/>
    </source>
</evidence>
<accession>A0A4R8T019</accession>
<proteinExistence type="predicted"/>
<reference evidence="1 2" key="1">
    <citation type="journal article" date="2019" name="Sci. Rep.">
        <title>Extended insight into the Mycobacterium chelonae-abscessus complex through whole genome sequencing of Mycobacterium salmoniphilum outbreak and Mycobacterium salmoniphilum-like strains.</title>
        <authorList>
            <person name="Behra P.R.K."/>
            <person name="Das S."/>
            <person name="Pettersson B.M.F."/>
            <person name="Shirreff L."/>
            <person name="DuCote T."/>
            <person name="Jacobsson K.G."/>
            <person name="Ennis D.G."/>
            <person name="Kirsebom L.A."/>
        </authorList>
    </citation>
    <scope>NUCLEOTIDE SEQUENCE [LARGE SCALE GENOMIC DNA]</scope>
    <source>
        <strain evidence="1 2">CCUG 60884</strain>
    </source>
</reference>
<comment type="caution">
    <text evidence="1">The sequence shown here is derived from an EMBL/GenBank/DDBJ whole genome shotgun (WGS) entry which is preliminary data.</text>
</comment>